<feature type="DNA-binding region" description="Fork-head" evidence="7">
    <location>
        <begin position="32"/>
        <end position="131"/>
    </location>
</feature>
<sequence>ARGFLMRGRGAEGEDLGKRVKKKKKKYFRHPKPPYTYLAMIALVIQSAPDRRLKLSQIIKEIGALFPFFKDGYQGWKDSIRHNLSSNDCFHKLLKDPAKPKAKGNFWTVEVSRIPAEALKLQNTPVSRQEESAFAHDLTPFVLHGQSYSCPQAPPDTPSQGSCFSIDALLGRALGPRHPPPLAWISGPQCPSSASPLGLPPCPGGPWGPWPLPTPSPPPPAASPPWARSALDCEQLPTSYTKCVAPNVVAPPSRRHPILAFPTIPVLPYYPPASYSSPVYWGLLPGPSAGATQPPAPTLDLDHIVPPNKSVYDVWVSHPSDILTPALCQQGPTPGSTRLTHYEPS</sequence>
<dbReference type="GO" id="GO:0000976">
    <property type="term" value="F:transcription cis-regulatory region binding"/>
    <property type="evidence" value="ECO:0007669"/>
    <property type="project" value="Ensembl"/>
</dbReference>
<dbReference type="PANTHER" id="PTHR47316">
    <property type="entry name" value="FORKHEAD BOX PROTEIN H1"/>
    <property type="match status" value="1"/>
</dbReference>
<evidence type="ECO:0000256" key="6">
    <source>
        <dbReference type="ARBA" id="ARBA00023242"/>
    </source>
</evidence>
<dbReference type="PROSITE" id="PS00658">
    <property type="entry name" value="FORK_HEAD_2"/>
    <property type="match status" value="1"/>
</dbReference>
<accession>A0A8D0LCH9</accession>
<dbReference type="GO" id="GO:0043425">
    <property type="term" value="F:bHLH transcription factor binding"/>
    <property type="evidence" value="ECO:0007669"/>
    <property type="project" value="Ensembl"/>
</dbReference>
<dbReference type="AlphaFoldDB" id="A0A8D0LCH9"/>
<dbReference type="GO" id="GO:0035054">
    <property type="term" value="P:embryonic heart tube anterior/posterior pattern specification"/>
    <property type="evidence" value="ECO:0007669"/>
    <property type="project" value="Ensembl"/>
</dbReference>
<dbReference type="GO" id="GO:0019904">
    <property type="term" value="F:protein domain specific binding"/>
    <property type="evidence" value="ECO:0007669"/>
    <property type="project" value="Ensembl"/>
</dbReference>
<dbReference type="Pfam" id="PF00250">
    <property type="entry name" value="Forkhead"/>
    <property type="match status" value="1"/>
</dbReference>
<evidence type="ECO:0000256" key="2">
    <source>
        <dbReference type="ARBA" id="ARBA00023015"/>
    </source>
</evidence>
<evidence type="ECO:0000313" key="11">
    <source>
        <dbReference type="Proteomes" id="UP000694392"/>
    </source>
</evidence>
<proteinExistence type="predicted"/>
<dbReference type="InterPro" id="IPR036388">
    <property type="entry name" value="WH-like_DNA-bd_sf"/>
</dbReference>
<dbReference type="GO" id="GO:0070410">
    <property type="term" value="F:co-SMAD binding"/>
    <property type="evidence" value="ECO:0007669"/>
    <property type="project" value="Ensembl"/>
</dbReference>
<dbReference type="GO" id="GO:0048318">
    <property type="term" value="P:axial mesoderm development"/>
    <property type="evidence" value="ECO:0007669"/>
    <property type="project" value="Ensembl"/>
</dbReference>
<evidence type="ECO:0000259" key="9">
    <source>
        <dbReference type="PROSITE" id="PS50039"/>
    </source>
</evidence>
<feature type="region of interest" description="Disordered" evidence="8">
    <location>
        <begin position="205"/>
        <end position="225"/>
    </location>
</feature>
<evidence type="ECO:0000256" key="3">
    <source>
        <dbReference type="ARBA" id="ARBA00023125"/>
    </source>
</evidence>
<evidence type="ECO:0000256" key="5">
    <source>
        <dbReference type="ARBA" id="ARBA00023163"/>
    </source>
</evidence>
<dbReference type="PROSITE" id="PS50039">
    <property type="entry name" value="FORK_HEAD_3"/>
    <property type="match status" value="1"/>
</dbReference>
<dbReference type="InterPro" id="IPR030456">
    <property type="entry name" value="TF_fork_head_CS_2"/>
</dbReference>
<dbReference type="FunFam" id="1.10.10.10:FF:000278">
    <property type="entry name" value="Forkhead box protein H1"/>
    <property type="match status" value="1"/>
</dbReference>
<gene>
    <name evidence="10" type="primary">FOXH1</name>
</gene>
<feature type="compositionally biased region" description="Pro residues" evidence="8">
    <location>
        <begin position="205"/>
        <end position="223"/>
    </location>
</feature>
<dbReference type="PRINTS" id="PR00053">
    <property type="entry name" value="FORKHEAD"/>
</dbReference>
<dbReference type="OMA" id="TVFDAWM"/>
<reference evidence="10" key="2">
    <citation type="submission" date="2025-09" db="UniProtKB">
        <authorList>
            <consortium name="Ensembl"/>
        </authorList>
    </citation>
    <scope>IDENTIFICATION</scope>
</reference>
<organism evidence="10 11">
    <name type="scientific">Sphenodon punctatus</name>
    <name type="common">Tuatara</name>
    <name type="synonym">Hatteria punctata</name>
    <dbReference type="NCBI Taxonomy" id="8508"/>
    <lineage>
        <taxon>Eukaryota</taxon>
        <taxon>Metazoa</taxon>
        <taxon>Chordata</taxon>
        <taxon>Craniata</taxon>
        <taxon>Vertebrata</taxon>
        <taxon>Euteleostomi</taxon>
        <taxon>Lepidosauria</taxon>
        <taxon>Sphenodontia</taxon>
        <taxon>Sphenodontidae</taxon>
        <taxon>Sphenodon</taxon>
    </lineage>
</organism>
<dbReference type="GO" id="GO:0000785">
    <property type="term" value="C:chromatin"/>
    <property type="evidence" value="ECO:0007669"/>
    <property type="project" value="Ensembl"/>
</dbReference>
<dbReference type="PANTHER" id="PTHR47316:SF1">
    <property type="entry name" value="FORKHEAD BOX PROTEIN H1"/>
    <property type="match status" value="1"/>
</dbReference>
<dbReference type="Gene3D" id="1.10.10.10">
    <property type="entry name" value="Winged helix-like DNA-binding domain superfamily/Winged helix DNA-binding domain"/>
    <property type="match status" value="1"/>
</dbReference>
<dbReference type="GO" id="GO:0060766">
    <property type="term" value="P:negative regulation of androgen receptor signaling pathway"/>
    <property type="evidence" value="ECO:0007669"/>
    <property type="project" value="Ensembl"/>
</dbReference>
<dbReference type="GO" id="GO:0003714">
    <property type="term" value="F:transcription corepressor activity"/>
    <property type="evidence" value="ECO:0007669"/>
    <property type="project" value="Ensembl"/>
</dbReference>
<dbReference type="CDD" id="cd20022">
    <property type="entry name" value="FH_FOXH"/>
    <property type="match status" value="1"/>
</dbReference>
<dbReference type="GO" id="GO:0000122">
    <property type="term" value="P:negative regulation of transcription by RNA polymerase II"/>
    <property type="evidence" value="ECO:0007669"/>
    <property type="project" value="Ensembl"/>
</dbReference>
<name>A0A8D0LCH9_SPHPU</name>
<comment type="subcellular location">
    <subcellularLocation>
        <location evidence="1 7">Nucleus</location>
    </subcellularLocation>
</comment>
<reference evidence="10" key="1">
    <citation type="submission" date="2025-08" db="UniProtKB">
        <authorList>
            <consortium name="Ensembl"/>
        </authorList>
    </citation>
    <scope>IDENTIFICATION</scope>
</reference>
<dbReference type="SUPFAM" id="SSF46785">
    <property type="entry name" value="Winged helix' DNA-binding domain"/>
    <property type="match status" value="1"/>
</dbReference>
<dbReference type="GO" id="GO:0003151">
    <property type="term" value="P:outflow tract morphogenesis"/>
    <property type="evidence" value="ECO:0007669"/>
    <property type="project" value="Ensembl"/>
</dbReference>
<dbReference type="SMART" id="SM00339">
    <property type="entry name" value="FH"/>
    <property type="match status" value="1"/>
</dbReference>
<keyword evidence="2" id="KW-0805">Transcription regulation</keyword>
<dbReference type="GO" id="GO:0001947">
    <property type="term" value="P:heart looping"/>
    <property type="evidence" value="ECO:0007669"/>
    <property type="project" value="Ensembl"/>
</dbReference>
<dbReference type="InterPro" id="IPR052327">
    <property type="entry name" value="Activin_resp_transcr_regulator"/>
</dbReference>
<dbReference type="Proteomes" id="UP000694392">
    <property type="component" value="Unplaced"/>
</dbReference>
<protein>
    <submittedName>
        <fullName evidence="10">Forkhead box H1</fullName>
    </submittedName>
</protein>
<dbReference type="GO" id="GO:0071345">
    <property type="term" value="P:cellular response to cytokine stimulus"/>
    <property type="evidence" value="ECO:0007669"/>
    <property type="project" value="Ensembl"/>
</dbReference>
<evidence type="ECO:0000256" key="8">
    <source>
        <dbReference type="SAM" id="MobiDB-lite"/>
    </source>
</evidence>
<dbReference type="GO" id="GO:0032444">
    <property type="term" value="C:activin responsive factor complex"/>
    <property type="evidence" value="ECO:0007669"/>
    <property type="project" value="Ensembl"/>
</dbReference>
<keyword evidence="4" id="KW-0010">Activator</keyword>
<feature type="domain" description="Fork-head" evidence="9">
    <location>
        <begin position="32"/>
        <end position="131"/>
    </location>
</feature>
<dbReference type="Ensembl" id="ENSSPUT00000025354.1">
    <property type="protein sequence ID" value="ENSSPUP00000023763.1"/>
    <property type="gene ID" value="ENSSPUG00000018226.1"/>
</dbReference>
<keyword evidence="11" id="KW-1185">Reference proteome</keyword>
<dbReference type="GO" id="GO:0003139">
    <property type="term" value="P:secondary heart field specification"/>
    <property type="evidence" value="ECO:0007669"/>
    <property type="project" value="Ensembl"/>
</dbReference>
<dbReference type="GO" id="GO:0050681">
    <property type="term" value="F:nuclear androgen receptor binding"/>
    <property type="evidence" value="ECO:0007669"/>
    <property type="project" value="Ensembl"/>
</dbReference>
<dbReference type="GO" id="GO:0003215">
    <property type="term" value="P:cardiac right ventricle morphogenesis"/>
    <property type="evidence" value="ECO:0007669"/>
    <property type="project" value="Ensembl"/>
</dbReference>
<dbReference type="GO" id="GO:0070412">
    <property type="term" value="F:R-SMAD binding"/>
    <property type="evidence" value="ECO:0007669"/>
    <property type="project" value="Ensembl"/>
</dbReference>
<evidence type="ECO:0000256" key="7">
    <source>
        <dbReference type="PROSITE-ProRule" id="PRU00089"/>
    </source>
</evidence>
<dbReference type="InterPro" id="IPR036390">
    <property type="entry name" value="WH_DNA-bd_sf"/>
</dbReference>
<dbReference type="GO" id="GO:0001228">
    <property type="term" value="F:DNA-binding transcription activator activity, RNA polymerase II-specific"/>
    <property type="evidence" value="ECO:0007669"/>
    <property type="project" value="Ensembl"/>
</dbReference>
<evidence type="ECO:0000313" key="10">
    <source>
        <dbReference type="Ensembl" id="ENSSPUP00000023763.1"/>
    </source>
</evidence>
<evidence type="ECO:0000256" key="1">
    <source>
        <dbReference type="ARBA" id="ARBA00004123"/>
    </source>
</evidence>
<keyword evidence="5" id="KW-0804">Transcription</keyword>
<dbReference type="InterPro" id="IPR001766">
    <property type="entry name" value="Fork_head_dom"/>
</dbReference>
<dbReference type="InterPro" id="IPR047511">
    <property type="entry name" value="FH_FOXH1"/>
</dbReference>
<evidence type="ECO:0000256" key="4">
    <source>
        <dbReference type="ARBA" id="ARBA00023159"/>
    </source>
</evidence>
<keyword evidence="6 7" id="KW-0539">Nucleus</keyword>
<dbReference type="GO" id="GO:0007179">
    <property type="term" value="P:transforming growth factor beta receptor signaling pathway"/>
    <property type="evidence" value="ECO:0007669"/>
    <property type="project" value="Ensembl"/>
</dbReference>
<dbReference type="GO" id="GO:0003222">
    <property type="term" value="P:ventricular trabecula myocardium morphogenesis"/>
    <property type="evidence" value="ECO:0007669"/>
    <property type="project" value="Ensembl"/>
</dbReference>
<dbReference type="GO" id="GO:0035909">
    <property type="term" value="P:aorta morphogenesis"/>
    <property type="evidence" value="ECO:0007669"/>
    <property type="project" value="Ensembl"/>
</dbReference>
<keyword evidence="3 7" id="KW-0238">DNA-binding</keyword>
<dbReference type="GeneTree" id="ENSGT00940000159537"/>